<dbReference type="Proteomes" id="UP001178281">
    <property type="component" value="Unassembled WGS sequence"/>
</dbReference>
<dbReference type="EMBL" id="JAUTIX010000006">
    <property type="protein sequence ID" value="MDP0399456.1"/>
    <property type="molecule type" value="Genomic_DNA"/>
</dbReference>
<gene>
    <name evidence="1" type="ORF">Q7X28_16140</name>
</gene>
<protein>
    <submittedName>
        <fullName evidence="1">Uncharacterized protein</fullName>
    </submittedName>
</protein>
<sequence length="220" mass="22402">MIRTWAPVAAVLAVALGLAYWLGSVTPQPAPRFSDDRLGPDAGQPIEKYLGVAARSLAAAPAGERRWALISPAAEWSPGEVWQRFGEAPGLDRIGRVLVRVPIPGVQTPMTTVPPGQSAAGLAAVNELASYAVPSLVLPGDRGEAIARVSVSRLRAGVPAVVGVVVHGTGDALRTAASGPGVRAVQVLPDGGGVFAVAPLLPSFTERAEPGADDAPVPPA</sequence>
<comment type="caution">
    <text evidence="1">The sequence shown here is derived from an EMBL/GenBank/DDBJ whole genome shotgun (WGS) entry which is preliminary data.</text>
</comment>
<evidence type="ECO:0000313" key="2">
    <source>
        <dbReference type="Proteomes" id="UP001178281"/>
    </source>
</evidence>
<dbReference type="AlphaFoldDB" id="A0AA90SS52"/>
<reference evidence="1" key="1">
    <citation type="submission" date="2023-08" db="EMBL/GenBank/DDBJ databases">
        <title>The draft genome of Tsukamurella strandjordii strain 050030.</title>
        <authorList>
            <person name="Zhao F."/>
            <person name="Feng Y."/>
            <person name="Zong Z."/>
        </authorList>
    </citation>
    <scope>NUCLEOTIDE SEQUENCE</scope>
    <source>
        <strain evidence="1">050030</strain>
    </source>
</reference>
<name>A0AA90SS52_9ACTN</name>
<proteinExistence type="predicted"/>
<evidence type="ECO:0000313" key="1">
    <source>
        <dbReference type="EMBL" id="MDP0399456.1"/>
    </source>
</evidence>
<organism evidence="1 2">
    <name type="scientific">Tsukamurella strandjordii</name>
    <dbReference type="NCBI Taxonomy" id="147577"/>
    <lineage>
        <taxon>Bacteria</taxon>
        <taxon>Bacillati</taxon>
        <taxon>Actinomycetota</taxon>
        <taxon>Actinomycetes</taxon>
        <taxon>Mycobacteriales</taxon>
        <taxon>Tsukamurellaceae</taxon>
        <taxon>Tsukamurella</taxon>
    </lineage>
</organism>
<keyword evidence="2" id="KW-1185">Reference proteome</keyword>
<dbReference type="RefSeq" id="WP_305112087.1">
    <property type="nucleotide sequence ID" value="NZ_BAAAII010000016.1"/>
</dbReference>
<accession>A0AA90SS52</accession>